<dbReference type="Proteomes" id="UP000049855">
    <property type="component" value="Unassembled WGS sequence"/>
</dbReference>
<keyword evidence="2" id="KW-1185">Reference proteome</keyword>
<gene>
    <name evidence="1" type="ORF">SpAn4DRAFT_2270</name>
</gene>
<reference evidence="2" key="1">
    <citation type="submission" date="2015-03" db="EMBL/GenBank/DDBJ databases">
        <authorList>
            <person name="Nijsse Bart"/>
        </authorList>
    </citation>
    <scope>NUCLEOTIDE SEQUENCE [LARGE SCALE GENOMIC DNA]</scope>
</reference>
<evidence type="ECO:0000313" key="2">
    <source>
        <dbReference type="Proteomes" id="UP000049855"/>
    </source>
</evidence>
<protein>
    <submittedName>
        <fullName evidence="1">Uncharacterized protein</fullName>
    </submittedName>
</protein>
<sequence>MSVSGFIPVITMLHIEITGLENFINEADKALIVNPFSKY</sequence>
<evidence type="ECO:0000313" key="1">
    <source>
        <dbReference type="EMBL" id="CQR73038.1"/>
    </source>
</evidence>
<dbReference type="AlphaFoldDB" id="A0A0U1L038"/>
<accession>A0A0U1L038</accession>
<name>A0A0U1L038_9FIRM</name>
<proteinExistence type="predicted"/>
<organism evidence="1 2">
    <name type="scientific">Sporomusa ovata</name>
    <dbReference type="NCBI Taxonomy" id="2378"/>
    <lineage>
        <taxon>Bacteria</taxon>
        <taxon>Bacillati</taxon>
        <taxon>Bacillota</taxon>
        <taxon>Negativicutes</taxon>
        <taxon>Selenomonadales</taxon>
        <taxon>Sporomusaceae</taxon>
        <taxon>Sporomusa</taxon>
    </lineage>
</organism>
<dbReference type="EMBL" id="CTRP01000012">
    <property type="protein sequence ID" value="CQR73038.1"/>
    <property type="molecule type" value="Genomic_DNA"/>
</dbReference>